<keyword evidence="3" id="KW-0479">Metal-binding</keyword>
<evidence type="ECO:0000256" key="1">
    <source>
        <dbReference type="ARBA" id="ARBA00001966"/>
    </source>
</evidence>
<dbReference type="Gene3D" id="3.20.20.70">
    <property type="entry name" value="Aldolase class I"/>
    <property type="match status" value="1"/>
</dbReference>
<keyword evidence="2" id="KW-0949">S-adenosyl-L-methionine</keyword>
<evidence type="ECO:0000313" key="8">
    <source>
        <dbReference type="Proteomes" id="UP000515561"/>
    </source>
</evidence>
<dbReference type="GO" id="GO:0051536">
    <property type="term" value="F:iron-sulfur cluster binding"/>
    <property type="evidence" value="ECO:0007669"/>
    <property type="project" value="UniProtKB-KW"/>
</dbReference>
<comment type="similarity">
    <text evidence="6">Belongs to the radical SAM superfamily. Anaerobic sulfatase-maturating enzyme family.</text>
</comment>
<dbReference type="Proteomes" id="UP000515561">
    <property type="component" value="Chromosome"/>
</dbReference>
<gene>
    <name evidence="7" type="ORF">acsn021_23750</name>
</gene>
<dbReference type="Pfam" id="PF04055">
    <property type="entry name" value="Radical_SAM"/>
    <property type="match status" value="1"/>
</dbReference>
<dbReference type="InterPro" id="IPR058240">
    <property type="entry name" value="rSAM_sf"/>
</dbReference>
<dbReference type="InterPro" id="IPR013785">
    <property type="entry name" value="Aldolase_TIM"/>
</dbReference>
<dbReference type="InterPro" id="IPR007197">
    <property type="entry name" value="rSAM"/>
</dbReference>
<evidence type="ECO:0000256" key="5">
    <source>
        <dbReference type="ARBA" id="ARBA00023014"/>
    </source>
</evidence>
<accession>A0A6S6QYH5</accession>
<name>A0A6S6QYH5_9FIRM</name>
<comment type="cofactor">
    <cofactor evidence="1">
        <name>[4Fe-4S] cluster</name>
        <dbReference type="ChEBI" id="CHEBI:49883"/>
    </cofactor>
</comment>
<evidence type="ECO:0000256" key="6">
    <source>
        <dbReference type="ARBA" id="ARBA00023601"/>
    </source>
</evidence>
<dbReference type="NCBIfam" id="TIGR04085">
    <property type="entry name" value="rSAM_more_4Fe4S"/>
    <property type="match status" value="1"/>
</dbReference>
<dbReference type="CDD" id="cd01335">
    <property type="entry name" value="Radical_SAM"/>
    <property type="match status" value="1"/>
</dbReference>
<keyword evidence="5" id="KW-0411">Iron-sulfur</keyword>
<dbReference type="AlphaFoldDB" id="A0A6S6QYH5"/>
<evidence type="ECO:0000256" key="3">
    <source>
        <dbReference type="ARBA" id="ARBA00022723"/>
    </source>
</evidence>
<dbReference type="RefSeq" id="WP_184089095.1">
    <property type="nucleotide sequence ID" value="NZ_AP023367.1"/>
</dbReference>
<dbReference type="InterPro" id="IPR023867">
    <property type="entry name" value="Sulphatase_maturase_rSAM"/>
</dbReference>
<evidence type="ECO:0000313" key="7">
    <source>
        <dbReference type="EMBL" id="BCJ94806.1"/>
    </source>
</evidence>
<dbReference type="SFLD" id="SFLDG01067">
    <property type="entry name" value="SPASM/twitch_domain_containing"/>
    <property type="match status" value="1"/>
</dbReference>
<dbReference type="GO" id="GO:0046872">
    <property type="term" value="F:metal ion binding"/>
    <property type="evidence" value="ECO:0007669"/>
    <property type="project" value="UniProtKB-KW"/>
</dbReference>
<sequence length="386" mass="44618">MYTIYLTTKCNFICSYCYENYNHHIELNENRLIDIIRFIFKYDKSQKILIDFMGGEPLLKKELIFMALDYIAKNYPEREVKYYMTTNCSLLDSSLIELTKNNNFTLRLSFDGCKEAHELNRVTANGECSYDKIFENIIKVRDSGTPYSVRMTIAENTIPFLYENVVFLHENGLDYICMIPDVYMEFSKKSLEVFKSQVESVAHYYIHEYNNGRKFSIDQFDGKFFSLLCDYGNCFSMCDAGIGSIKIMPDGSIYPCGFLTDNTQYIIGTIDEAVDVNRAKKIAVSLYNKQDNKCAECKIKDFCHGMKCGYMNYIRTGSINIPADSTCEYEHVFYPVVKKILNHFSSQNGEKLYQALGKHYEYINISHLKLSSLGSEIKTAINRQGA</sequence>
<protein>
    <submittedName>
        <fullName evidence="7">Uncharacterized protein</fullName>
    </submittedName>
</protein>
<dbReference type="SFLD" id="SFLDS00029">
    <property type="entry name" value="Radical_SAM"/>
    <property type="match status" value="1"/>
</dbReference>
<dbReference type="GO" id="GO:0016491">
    <property type="term" value="F:oxidoreductase activity"/>
    <property type="evidence" value="ECO:0007669"/>
    <property type="project" value="InterPro"/>
</dbReference>
<keyword evidence="8" id="KW-1185">Reference proteome</keyword>
<dbReference type="SFLD" id="SFLDG01384">
    <property type="entry name" value="thioether_bond_formation_requi"/>
    <property type="match status" value="1"/>
</dbReference>
<evidence type="ECO:0000256" key="4">
    <source>
        <dbReference type="ARBA" id="ARBA00023004"/>
    </source>
</evidence>
<dbReference type="SFLD" id="SFLDG01386">
    <property type="entry name" value="main_SPASM_domain-containing"/>
    <property type="match status" value="1"/>
</dbReference>
<reference evidence="7 8" key="1">
    <citation type="journal article" date="2016" name="Int. J. Syst. Evol. Microbiol.">
        <title>Descriptions of Anaerotaenia torta gen. nov., sp. nov. and Anaerocolumna cellulosilytica gen. nov., sp. nov. isolated from a methanogenic reactor of cattle waste.</title>
        <authorList>
            <person name="Uek A."/>
            <person name="Ohtaki Y."/>
            <person name="Kaku N."/>
            <person name="Ueki K."/>
        </authorList>
    </citation>
    <scope>NUCLEOTIDE SEQUENCE [LARGE SCALE GENOMIC DNA]</scope>
    <source>
        <strain evidence="7 8">SN021</strain>
    </source>
</reference>
<keyword evidence="4" id="KW-0408">Iron</keyword>
<dbReference type="PANTHER" id="PTHR43273:SF3">
    <property type="entry name" value="ANAEROBIC SULFATASE-MATURATING ENZYME HOMOLOG ASLB-RELATED"/>
    <property type="match status" value="1"/>
</dbReference>
<dbReference type="KEGG" id="acel:acsn021_23750"/>
<dbReference type="InterPro" id="IPR023885">
    <property type="entry name" value="4Fe4S-binding_SPASM_dom"/>
</dbReference>
<evidence type="ECO:0000256" key="2">
    <source>
        <dbReference type="ARBA" id="ARBA00022691"/>
    </source>
</evidence>
<organism evidence="7 8">
    <name type="scientific">Anaerocolumna cellulosilytica</name>
    <dbReference type="NCBI Taxonomy" id="433286"/>
    <lineage>
        <taxon>Bacteria</taxon>
        <taxon>Bacillati</taxon>
        <taxon>Bacillota</taxon>
        <taxon>Clostridia</taxon>
        <taxon>Lachnospirales</taxon>
        <taxon>Lachnospiraceae</taxon>
        <taxon>Anaerocolumna</taxon>
    </lineage>
</organism>
<dbReference type="EMBL" id="AP023367">
    <property type="protein sequence ID" value="BCJ94806.1"/>
    <property type="molecule type" value="Genomic_DNA"/>
</dbReference>
<proteinExistence type="inferred from homology"/>
<dbReference type="PANTHER" id="PTHR43273">
    <property type="entry name" value="ANAEROBIC SULFATASE-MATURATING ENZYME HOMOLOG ASLB-RELATED"/>
    <property type="match status" value="1"/>
</dbReference>
<dbReference type="SUPFAM" id="SSF102114">
    <property type="entry name" value="Radical SAM enzymes"/>
    <property type="match status" value="1"/>
</dbReference>